<dbReference type="InterPro" id="IPR005035">
    <property type="entry name" value="Herpes_UL3"/>
</dbReference>
<dbReference type="GO" id="GO:0042025">
    <property type="term" value="C:host cell nucleus"/>
    <property type="evidence" value="ECO:0007669"/>
    <property type="project" value="UniProtKB-SubCell"/>
</dbReference>
<evidence type="ECO:0000256" key="1">
    <source>
        <dbReference type="ARBA" id="ARBA00004147"/>
    </source>
</evidence>
<keyword evidence="6" id="KW-1185">Reference proteome</keyword>
<keyword evidence="4" id="KW-1048">Host nucleus</keyword>
<reference evidence="5" key="2">
    <citation type="submission" date="2019-05" db="EMBL/GenBank/DDBJ databases">
        <authorList>
            <person name="Sutherland M."/>
            <person name="Sarker S."/>
            <person name="Raidal S.R."/>
        </authorList>
    </citation>
    <scope>NUCLEOTIDE SEQUENCE</scope>
    <source>
        <strain evidence="5">PsHV 5</strain>
    </source>
</reference>
<dbReference type="EMBL" id="MK955929">
    <property type="protein sequence ID" value="QFU14600.1"/>
    <property type="molecule type" value="Genomic_DNA"/>
</dbReference>
<accession>A0A5P9JST8</accession>
<evidence type="ECO:0000256" key="4">
    <source>
        <dbReference type="ARBA" id="ARBA00022562"/>
    </source>
</evidence>
<keyword evidence="3" id="KW-0597">Phosphoprotein</keyword>
<proteinExistence type="inferred from homology"/>
<organism evidence="5 6">
    <name type="scientific">Psittacid alphaherpesvirus 5</name>
    <dbReference type="NCBI Taxonomy" id="2972693"/>
    <lineage>
        <taxon>Viruses</taxon>
        <taxon>Duplodnaviria</taxon>
        <taxon>Heunggongvirae</taxon>
        <taxon>Peploviricota</taxon>
        <taxon>Herviviricetes</taxon>
        <taxon>Herpesvirales</taxon>
        <taxon>Orthoherpesviridae</taxon>
        <taxon>Alphaherpesvirinae</taxon>
        <taxon>Iltovirus</taxon>
        <taxon>Iltovirus psittacidalpha5</taxon>
    </lineage>
</organism>
<evidence type="ECO:0000256" key="2">
    <source>
        <dbReference type="ARBA" id="ARBA00006957"/>
    </source>
</evidence>
<evidence type="ECO:0000313" key="5">
    <source>
        <dbReference type="EMBL" id="QFU14600.1"/>
    </source>
</evidence>
<name>A0A5P9JST8_9ALPH</name>
<protein>
    <submittedName>
        <fullName evidence="5">Nuclear protein</fullName>
    </submittedName>
</protein>
<sequence length="210" mass="23375">MRRVHSVPSIIDILRNVMGGAATASGVTEKSEARKADPLSEARIVLDDGDSPILQHSTFLQPKDSTNEQSEHDAATTETCGFDNMFMIFSFGELGRRQLTDNIRKDVYTSLNNVPIVCTKTSAFSEMKSGKHGSDTDRSSTRAKSLQMFLFCKRKHAATVRARLRDIIGSRKSRKYFTQTIGGGTHAGVPVFFHEFTSDKPVYISKERHT</sequence>
<dbReference type="RefSeq" id="YP_010802630.1">
    <property type="nucleotide sequence ID" value="NC_077028.1"/>
</dbReference>
<dbReference type="Pfam" id="PF03369">
    <property type="entry name" value="Herpes_UL3"/>
    <property type="match status" value="1"/>
</dbReference>
<reference evidence="5" key="1">
    <citation type="journal article" date="2019" name="Vet. Microbiol.">
        <title>Molecular and microscopic characterisation of a novel pathogenic herpesvirus from Indian ringneck parrots (Psittacula krameri).</title>
        <authorList>
            <person name="Sutherland M."/>
            <person name="Sarker S."/>
            <person name="Raidal S.R."/>
        </authorList>
    </citation>
    <scope>NUCLEOTIDE SEQUENCE</scope>
    <source>
        <strain evidence="5">PsHV 5</strain>
    </source>
</reference>
<comment type="similarity">
    <text evidence="2">Belongs to the alphaherpesvirinae HHV-1 UL3 family.</text>
</comment>
<dbReference type="Proteomes" id="UP001162227">
    <property type="component" value="Segment"/>
</dbReference>
<evidence type="ECO:0000256" key="3">
    <source>
        <dbReference type="ARBA" id="ARBA00022553"/>
    </source>
</evidence>
<dbReference type="KEGG" id="vg:80541403"/>
<gene>
    <name evidence="5" type="primary">nuclear protein</name>
</gene>
<comment type="subcellular location">
    <subcellularLocation>
        <location evidence="1">Host nucleus</location>
    </subcellularLocation>
</comment>
<dbReference type="GeneID" id="80541403"/>
<evidence type="ECO:0000313" key="6">
    <source>
        <dbReference type="Proteomes" id="UP001162227"/>
    </source>
</evidence>